<dbReference type="AlphaFoldDB" id="A0A8J6Y2M0"/>
<keyword evidence="1" id="KW-0732">Signal</keyword>
<dbReference type="Gene3D" id="2.40.128.260">
    <property type="entry name" value="Type IV secretion system, VirB10/TraB/TrbI"/>
    <property type="match status" value="1"/>
</dbReference>
<name>A0A8J6Y2M0_9BACT</name>
<dbReference type="EMBL" id="JACXWD010000075">
    <property type="protein sequence ID" value="MBD3869323.1"/>
    <property type="molecule type" value="Genomic_DNA"/>
</dbReference>
<reference evidence="3 4" key="1">
    <citation type="submission" date="2020-08" db="EMBL/GenBank/DDBJ databases">
        <title>Acidobacteriota in marine sediments use diverse sulfur dissimilation pathways.</title>
        <authorList>
            <person name="Wasmund K."/>
        </authorList>
    </citation>
    <scope>NUCLEOTIDE SEQUENCE [LARGE SCALE GENOMIC DNA]</scope>
    <source>
        <strain evidence="3">MAG AM4</strain>
    </source>
</reference>
<gene>
    <name evidence="3" type="ORF">IFK94_14475</name>
</gene>
<sequence length="221" mass="22031">MKLFKILALIAVLALFGCGGSGTTPEGEEAAAEGDSYSAPAVTYTDVVVPADTVLAVQFLDTISSDVNATGDSFSVSVVEPIVVNGVTAIDQGSVVFGNILEVVPSKKIGAGAQMNMEFTRVMLPSGEEYPLSAVFTDTAAGAKKKDVATIGGSAAGGALLGRIVGHKKGDEAGGTAIGAVVGAAVGTAIAANNENDPVVIEQGTVVELLLDAPVAISIPN</sequence>
<dbReference type="InterPro" id="IPR039567">
    <property type="entry name" value="Gly-zipper"/>
</dbReference>
<protein>
    <recommendedName>
        <fullName evidence="2">Glycine zipper domain-containing protein</fullName>
    </recommendedName>
</protein>
<feature type="chain" id="PRO_5035183531" description="Glycine zipper domain-containing protein" evidence="1">
    <location>
        <begin position="24"/>
        <end position="221"/>
    </location>
</feature>
<dbReference type="Proteomes" id="UP000648239">
    <property type="component" value="Unassembled WGS sequence"/>
</dbReference>
<proteinExistence type="predicted"/>
<accession>A0A8J6Y2M0</accession>
<feature type="signal peptide" evidence="1">
    <location>
        <begin position="1"/>
        <end position="23"/>
    </location>
</feature>
<feature type="domain" description="Glycine zipper" evidence="2">
    <location>
        <begin position="155"/>
        <end position="197"/>
    </location>
</feature>
<dbReference type="PROSITE" id="PS51257">
    <property type="entry name" value="PROKAR_LIPOPROTEIN"/>
    <property type="match status" value="1"/>
</dbReference>
<comment type="caution">
    <text evidence="3">The sequence shown here is derived from an EMBL/GenBank/DDBJ whole genome shotgun (WGS) entry which is preliminary data.</text>
</comment>
<evidence type="ECO:0000259" key="2">
    <source>
        <dbReference type="Pfam" id="PF13488"/>
    </source>
</evidence>
<organism evidence="3 4">
    <name type="scientific">Candidatus Polarisedimenticola svalbardensis</name>
    <dbReference type="NCBI Taxonomy" id="2886004"/>
    <lineage>
        <taxon>Bacteria</taxon>
        <taxon>Pseudomonadati</taxon>
        <taxon>Acidobacteriota</taxon>
        <taxon>Candidatus Polarisedimenticolia</taxon>
        <taxon>Candidatus Polarisedimenticolales</taxon>
        <taxon>Candidatus Polarisedimenticolaceae</taxon>
        <taxon>Candidatus Polarisedimenticola</taxon>
    </lineage>
</organism>
<evidence type="ECO:0000313" key="4">
    <source>
        <dbReference type="Proteomes" id="UP000648239"/>
    </source>
</evidence>
<evidence type="ECO:0000313" key="3">
    <source>
        <dbReference type="EMBL" id="MBD3869323.1"/>
    </source>
</evidence>
<evidence type="ECO:0000256" key="1">
    <source>
        <dbReference type="SAM" id="SignalP"/>
    </source>
</evidence>
<dbReference type="InterPro" id="IPR042217">
    <property type="entry name" value="T4SS_VirB10/TrbI"/>
</dbReference>
<dbReference type="Pfam" id="PF13488">
    <property type="entry name" value="Gly-zipper_Omp"/>
    <property type="match status" value="1"/>
</dbReference>